<organism evidence="3 4">
    <name type="scientific">Roseivirga pacifica</name>
    <dbReference type="NCBI Taxonomy" id="1267423"/>
    <lineage>
        <taxon>Bacteria</taxon>
        <taxon>Pseudomonadati</taxon>
        <taxon>Bacteroidota</taxon>
        <taxon>Cytophagia</taxon>
        <taxon>Cytophagales</taxon>
        <taxon>Roseivirgaceae</taxon>
        <taxon>Roseivirga</taxon>
    </lineage>
</organism>
<dbReference type="PANTHER" id="PTHR34220">
    <property type="entry name" value="SENSOR HISTIDINE KINASE YPDA"/>
    <property type="match status" value="1"/>
</dbReference>
<evidence type="ECO:0000313" key="3">
    <source>
        <dbReference type="EMBL" id="SEV92649.1"/>
    </source>
</evidence>
<dbReference type="GeneID" id="99985469"/>
<dbReference type="Proteomes" id="UP000199437">
    <property type="component" value="Unassembled WGS sequence"/>
</dbReference>
<dbReference type="OrthoDB" id="9792992at2"/>
<dbReference type="PANTHER" id="PTHR34220:SF7">
    <property type="entry name" value="SENSOR HISTIDINE KINASE YPDA"/>
    <property type="match status" value="1"/>
</dbReference>
<keyword evidence="1" id="KW-0472">Membrane</keyword>
<keyword evidence="3" id="KW-0418">Kinase</keyword>
<dbReference type="InterPro" id="IPR036890">
    <property type="entry name" value="HATPase_C_sf"/>
</dbReference>
<accession>A0A1I0MV29</accession>
<dbReference type="EMBL" id="FOIR01000001">
    <property type="protein sequence ID" value="SEV92649.1"/>
    <property type="molecule type" value="Genomic_DNA"/>
</dbReference>
<dbReference type="RefSeq" id="WP_090257018.1">
    <property type="nucleotide sequence ID" value="NZ_FOIR01000001.1"/>
</dbReference>
<feature type="transmembrane region" description="Helical" evidence="1">
    <location>
        <begin position="141"/>
        <end position="166"/>
    </location>
</feature>
<dbReference type="GO" id="GO:0000155">
    <property type="term" value="F:phosphorelay sensor kinase activity"/>
    <property type="evidence" value="ECO:0007669"/>
    <property type="project" value="InterPro"/>
</dbReference>
<keyword evidence="3" id="KW-0808">Transferase</keyword>
<feature type="domain" description="Signal transduction histidine kinase internal region" evidence="2">
    <location>
        <begin position="189"/>
        <end position="268"/>
    </location>
</feature>
<sequence length="385" mass="44416">MNKSKLYWLLQFGGWSGLMFTSFLAMIMLTPTWLALSMNLLFVVFGVLISHLYRRYVKKKDWKNLEIKQLVPRVFLASILQGLVHGVISLLLIIVGFALIAQSNPEILEGMTGLPKIEGVDEETQKLLQEASMKSFTPTKIIVFLISFIISFAVYFISWSSIYFAYQYLQRTREVEIEKWKLSASVKDAELSALKAQINPHFIFNSLNNIRSLVIEDYERARDSITHLSDLLRFSIQFDQYERVSLDKELAVVKDYLNLEAIQLEERLKYDFRIDKSTKEFQVPPMIVQTLVENAIKHSINELPNGGEIIIETKLDVDFLYIYVKNTGQLKVNRIPGHRRGIGINNSKERLRLLYGQKSSLVVENMNEKMVCATVKIPLDQHLKA</sequence>
<keyword evidence="4" id="KW-1185">Reference proteome</keyword>
<dbReference type="Pfam" id="PF06580">
    <property type="entry name" value="His_kinase"/>
    <property type="match status" value="1"/>
</dbReference>
<dbReference type="Gene3D" id="3.30.565.10">
    <property type="entry name" value="Histidine kinase-like ATPase, C-terminal domain"/>
    <property type="match status" value="1"/>
</dbReference>
<proteinExistence type="predicted"/>
<dbReference type="SUPFAM" id="SSF55874">
    <property type="entry name" value="ATPase domain of HSP90 chaperone/DNA topoisomerase II/histidine kinase"/>
    <property type="match status" value="1"/>
</dbReference>
<evidence type="ECO:0000313" key="4">
    <source>
        <dbReference type="Proteomes" id="UP000199437"/>
    </source>
</evidence>
<keyword evidence="1" id="KW-0812">Transmembrane</keyword>
<dbReference type="STRING" id="1267423.SAMN05216290_0729"/>
<evidence type="ECO:0000256" key="1">
    <source>
        <dbReference type="SAM" id="Phobius"/>
    </source>
</evidence>
<feature type="transmembrane region" description="Helical" evidence="1">
    <location>
        <begin position="74"/>
        <end position="101"/>
    </location>
</feature>
<feature type="transmembrane region" description="Helical" evidence="1">
    <location>
        <begin position="7"/>
        <end position="27"/>
    </location>
</feature>
<feature type="transmembrane region" description="Helical" evidence="1">
    <location>
        <begin position="33"/>
        <end position="53"/>
    </location>
</feature>
<reference evidence="4" key="1">
    <citation type="submission" date="2016-10" db="EMBL/GenBank/DDBJ databases">
        <authorList>
            <person name="Varghese N."/>
            <person name="Submissions S."/>
        </authorList>
    </citation>
    <scope>NUCLEOTIDE SEQUENCE [LARGE SCALE GENOMIC DNA]</scope>
    <source>
        <strain evidence="4">CGMCC 1.12402</strain>
    </source>
</reference>
<dbReference type="AlphaFoldDB" id="A0A1I0MV29"/>
<dbReference type="InterPro" id="IPR010559">
    <property type="entry name" value="Sig_transdc_His_kin_internal"/>
</dbReference>
<protein>
    <submittedName>
        <fullName evidence="3">Histidine kinase</fullName>
    </submittedName>
</protein>
<dbReference type="GO" id="GO:0016020">
    <property type="term" value="C:membrane"/>
    <property type="evidence" value="ECO:0007669"/>
    <property type="project" value="InterPro"/>
</dbReference>
<gene>
    <name evidence="3" type="ORF">SAMN05216290_0729</name>
</gene>
<dbReference type="InterPro" id="IPR050640">
    <property type="entry name" value="Bact_2-comp_sensor_kinase"/>
</dbReference>
<evidence type="ECO:0000259" key="2">
    <source>
        <dbReference type="Pfam" id="PF06580"/>
    </source>
</evidence>
<keyword evidence="1" id="KW-1133">Transmembrane helix</keyword>
<name>A0A1I0MV29_9BACT</name>